<dbReference type="EMBL" id="JAMWYK010000007">
    <property type="protein sequence ID" value="MCO0832584.1"/>
    <property type="molecule type" value="Genomic_DNA"/>
</dbReference>
<dbReference type="Proteomes" id="UP001523234">
    <property type="component" value="Unassembled WGS sequence"/>
</dbReference>
<sequence length="207" mass="24314">MITKKRRKQIEKLAVKTRKKLTLDEKENLRLPSYLRLFDIDLGLADLSAKSVNAYLTYDVKKKKPKIYVDAHQSPEQFLYSLVHEMGHLLLEWQVDITSAVMNMEEIEKKQRVNKDERLLATSYKSRDRDGERDDSGSDDARKEAEADYFATCFLMPRRSTRSLLRWACEPKLDLLDAISTIAWYFDVEQRRAHLRINELMGKEKGQ</sequence>
<dbReference type="Gene3D" id="1.10.10.2910">
    <property type="match status" value="1"/>
</dbReference>
<proteinExistence type="predicted"/>
<protein>
    <submittedName>
        <fullName evidence="1">ImmA/IrrE family metallo-endopeptidase</fullName>
    </submittedName>
</protein>
<evidence type="ECO:0000313" key="2">
    <source>
        <dbReference type="Proteomes" id="UP001523234"/>
    </source>
</evidence>
<comment type="caution">
    <text evidence="1">The sequence shown here is derived from an EMBL/GenBank/DDBJ whole genome shotgun (WGS) entry which is preliminary data.</text>
</comment>
<name>A0ABT0ZRG0_9LACO</name>
<keyword evidence="2" id="KW-1185">Reference proteome</keyword>
<reference evidence="1 2" key="1">
    <citation type="submission" date="2022-06" db="EMBL/GenBank/DDBJ databases">
        <title>Fructobacillus taiwanensis sp. nov., isolated from the honeybee.</title>
        <authorList>
            <person name="Chen Y.-S."/>
            <person name="Wang L.-T."/>
            <person name="Lee Y.-S."/>
            <person name="Chang Y.-C."/>
            <person name="Wu H.-C."/>
            <person name="Liao C.-Y."/>
            <person name="Chen W.-H."/>
            <person name="Deng J.-N."/>
            <person name="Wang Y.-H."/>
        </authorList>
    </citation>
    <scope>NUCLEOTIDE SEQUENCE [LARGE SCALE GENOMIC DNA]</scope>
    <source>
        <strain evidence="1 2">W13</strain>
    </source>
</reference>
<dbReference type="RefSeq" id="WP_252443885.1">
    <property type="nucleotide sequence ID" value="NZ_JAMWYK010000007.1"/>
</dbReference>
<accession>A0ABT0ZRG0</accession>
<gene>
    <name evidence="1" type="ORF">NFX39_05760</name>
</gene>
<organism evidence="1 2">
    <name type="scientific">Fructobacillus apis</name>
    <dbReference type="NCBI Taxonomy" id="2935017"/>
    <lineage>
        <taxon>Bacteria</taxon>
        <taxon>Bacillati</taxon>
        <taxon>Bacillota</taxon>
        <taxon>Bacilli</taxon>
        <taxon>Lactobacillales</taxon>
        <taxon>Lactobacillaceae</taxon>
        <taxon>Fructobacillus</taxon>
    </lineage>
</organism>
<evidence type="ECO:0000313" key="1">
    <source>
        <dbReference type="EMBL" id="MCO0832584.1"/>
    </source>
</evidence>